<dbReference type="EMBL" id="SLUL01000001">
    <property type="protein sequence ID" value="TCL53128.1"/>
    <property type="molecule type" value="Genomic_DNA"/>
</dbReference>
<sequence>MPSYLAKVVLFCLSRLNGERSLAAIYHLLNGKKSAQTLQDSKWYHLDFLFGTLAVQKSEILHIANRLEHERLIERIDNDTYKVTEKGEAALAQFSFPAYLNGLRYVNETEAFWRRLSLLVQTISNLVHETTFEPIQRDEETLLFVKRWLLSRRNAAALAQSLYEELHRLLSRLDEKEANVFVWRLTSYERIGLTNEQVALVLQEDPAYTQLLFQHVLHFFLKTTEKESHRFPLLFSLRADLYETIPLTSSTKKTYELLQQGRTLDEIARIRRLKRSTIEDHIVEIAANIPHFSIAPFLSEEKRQQIMRVAEKLRTKKLRMIKEALEDVSYFQIRLALAKRGDGDGDR</sequence>
<name>A0A4R1QHT9_9BACL</name>
<organism evidence="2 3">
    <name type="scientific">Thermolongibacillus altinsuensis</name>
    <dbReference type="NCBI Taxonomy" id="575256"/>
    <lineage>
        <taxon>Bacteria</taxon>
        <taxon>Bacillati</taxon>
        <taxon>Bacillota</taxon>
        <taxon>Bacilli</taxon>
        <taxon>Bacillales</taxon>
        <taxon>Anoxybacillaceae</taxon>
        <taxon>Thermolongibacillus</taxon>
    </lineage>
</organism>
<dbReference type="InterPro" id="IPR029491">
    <property type="entry name" value="Helicase_HTH"/>
</dbReference>
<keyword evidence="3" id="KW-1185">Reference proteome</keyword>
<accession>A0A4R1QHT9</accession>
<dbReference type="Pfam" id="PF14493">
    <property type="entry name" value="HTH_40"/>
    <property type="match status" value="1"/>
</dbReference>
<evidence type="ECO:0000313" key="2">
    <source>
        <dbReference type="EMBL" id="TCL53128.1"/>
    </source>
</evidence>
<dbReference type="PIRSF" id="PIRSF021350">
    <property type="entry name" value="UCP021350"/>
    <property type="match status" value="1"/>
</dbReference>
<dbReference type="AlphaFoldDB" id="A0A4R1QHT9"/>
<proteinExistence type="predicted"/>
<feature type="domain" description="Helicase Helix-turn-helix" evidence="1">
    <location>
        <begin position="250"/>
        <end position="337"/>
    </location>
</feature>
<dbReference type="Proteomes" id="UP000295658">
    <property type="component" value="Unassembled WGS sequence"/>
</dbReference>
<evidence type="ECO:0000313" key="3">
    <source>
        <dbReference type="Proteomes" id="UP000295658"/>
    </source>
</evidence>
<reference evidence="2 3" key="1">
    <citation type="submission" date="2019-03" db="EMBL/GenBank/DDBJ databases">
        <title>Genomic Encyclopedia of Type Strains, Phase IV (KMG-IV): sequencing the most valuable type-strain genomes for metagenomic binning, comparative biology and taxonomic classification.</title>
        <authorList>
            <person name="Goeker M."/>
        </authorList>
    </citation>
    <scope>NUCLEOTIDE SEQUENCE [LARGE SCALE GENOMIC DNA]</scope>
    <source>
        <strain evidence="2 3">DSM 24979</strain>
    </source>
</reference>
<evidence type="ECO:0000259" key="1">
    <source>
        <dbReference type="Pfam" id="PF14493"/>
    </source>
</evidence>
<gene>
    <name evidence="2" type="ORF">EDD69_101135</name>
</gene>
<comment type="caution">
    <text evidence="2">The sequence shown here is derived from an EMBL/GenBank/DDBJ whole genome shotgun (WGS) entry which is preliminary data.</text>
</comment>
<dbReference type="InterPro" id="IPR008308">
    <property type="entry name" value="YpbB-like"/>
</dbReference>
<protein>
    <submittedName>
        <fullName evidence="2">Uncharacterized protein YpbB</fullName>
    </submittedName>
</protein>